<organism evidence="4 5">
    <name type="scientific">Kineosporia corallincola</name>
    <dbReference type="NCBI Taxonomy" id="2835133"/>
    <lineage>
        <taxon>Bacteria</taxon>
        <taxon>Bacillati</taxon>
        <taxon>Actinomycetota</taxon>
        <taxon>Actinomycetes</taxon>
        <taxon>Kineosporiales</taxon>
        <taxon>Kineosporiaceae</taxon>
        <taxon>Kineosporia</taxon>
    </lineage>
</organism>
<comment type="caution">
    <text evidence="4">The sequence shown here is derived from an EMBL/GenBank/DDBJ whole genome shotgun (WGS) entry which is preliminary data.</text>
</comment>
<dbReference type="PIRSF" id="PIRSF036654">
    <property type="entry name" value="UCP036654"/>
    <property type="match status" value="1"/>
</dbReference>
<keyword evidence="2" id="KW-0560">Oxidoreductase</keyword>
<dbReference type="Pfam" id="PF00890">
    <property type="entry name" value="FAD_binding_2"/>
    <property type="match status" value="1"/>
</dbReference>
<protein>
    <submittedName>
        <fullName evidence="4">FAD-binding dehydrogenase</fullName>
    </submittedName>
</protein>
<proteinExistence type="predicted"/>
<dbReference type="NCBIfam" id="NF009472">
    <property type="entry name" value="PRK12834.1"/>
    <property type="match status" value="1"/>
</dbReference>
<dbReference type="Gene3D" id="3.90.700.10">
    <property type="entry name" value="Succinate dehydrogenase/fumarate reductase flavoprotein, catalytic domain"/>
    <property type="match status" value="1"/>
</dbReference>
<dbReference type="InterPro" id="IPR014614">
    <property type="entry name" value="KsdD_DH"/>
</dbReference>
<dbReference type="InterPro" id="IPR036188">
    <property type="entry name" value="FAD/NAD-bd_sf"/>
</dbReference>
<dbReference type="PANTHER" id="PTHR43260">
    <property type="entry name" value="3-KETOSTEROID-DELTA-1-DEHYDROGENASE"/>
    <property type="match status" value="1"/>
</dbReference>
<dbReference type="Proteomes" id="UP001197247">
    <property type="component" value="Unassembled WGS sequence"/>
</dbReference>
<sequence length="549" mass="59133">MDADVIVVGAGLAGLVATAELADAGKRVLLLDQESGQNLGGQAFWSFGGLFLVDTPEQRRMGITDSHDLAWQDWQDTAGFDRDEDLWPRRWAEAYVDFAAGEKRPWLAGLGLKWFPMVGWAERGEGRPGGIGNTVPRFHITWGTGPGVVAPFERRVREAVAKGLVTLAFRHRVDELTVLDGTVTGVSGTLLDEDRRPRGVASNRRRAGTFSFGAQAVIVTSGGIGGNHDLVREAWPERLGTAPSTLVTGVPAHVDGRMIGITQQAGGTVVNPDRMWHYTEGLHNWDAIWPGHGIRILPGPSSLWVDARGHRLPPHLYPGADTLGTLEHLRGTGYDHSWFVLNQKIVEKEFTLSGSEQNPDITGKSLRKLLARVRPGPSGPVQAFLDNGVDFVIRDDLPGLVEAMNATTAEPLLDLATVEKSVLERDRQIVDPSSTDAQILAIRDLRGYALNRLLRTAGERRLLDPKAGPLIAVRLTVLTRKTLGGLHTDLDSRVLGADGEPVPGLYAAGECAGFGGGGVHGYRALEGTFLGGCLFSGRTAGRSAARTVI</sequence>
<accession>A0ABS5TF70</accession>
<dbReference type="RefSeq" id="WP_214156023.1">
    <property type="nucleotide sequence ID" value="NZ_JAHBAY010000004.1"/>
</dbReference>
<dbReference type="InterPro" id="IPR027477">
    <property type="entry name" value="Succ_DH/fumarate_Rdtase_cat_sf"/>
</dbReference>
<dbReference type="InterPro" id="IPR003953">
    <property type="entry name" value="FAD-dep_OxRdtase_2_FAD-bd"/>
</dbReference>
<keyword evidence="1" id="KW-0285">Flavoprotein</keyword>
<keyword evidence="5" id="KW-1185">Reference proteome</keyword>
<gene>
    <name evidence="4" type="ORF">KIH74_12410</name>
</gene>
<dbReference type="Gene3D" id="3.50.50.60">
    <property type="entry name" value="FAD/NAD(P)-binding domain"/>
    <property type="match status" value="1"/>
</dbReference>
<evidence type="ECO:0000256" key="1">
    <source>
        <dbReference type="ARBA" id="ARBA00022630"/>
    </source>
</evidence>
<evidence type="ECO:0000313" key="5">
    <source>
        <dbReference type="Proteomes" id="UP001197247"/>
    </source>
</evidence>
<dbReference type="EMBL" id="JAHBAY010000004">
    <property type="protein sequence ID" value="MBT0769732.1"/>
    <property type="molecule type" value="Genomic_DNA"/>
</dbReference>
<evidence type="ECO:0000313" key="4">
    <source>
        <dbReference type="EMBL" id="MBT0769732.1"/>
    </source>
</evidence>
<feature type="domain" description="FAD-dependent oxidoreductase 2 FAD-binding" evidence="3">
    <location>
        <begin position="4"/>
        <end position="530"/>
    </location>
</feature>
<dbReference type="SUPFAM" id="SSF51905">
    <property type="entry name" value="FAD/NAD(P)-binding domain"/>
    <property type="match status" value="1"/>
</dbReference>
<name>A0ABS5TF70_9ACTN</name>
<evidence type="ECO:0000259" key="3">
    <source>
        <dbReference type="Pfam" id="PF00890"/>
    </source>
</evidence>
<reference evidence="4 5" key="1">
    <citation type="submission" date="2021-05" db="EMBL/GenBank/DDBJ databases">
        <title>Kineosporia and Streptomyces sp. nov. two new marine actinobacteria isolated from Coral.</title>
        <authorList>
            <person name="Buangrab K."/>
            <person name="Sutthacheep M."/>
            <person name="Yeemin T."/>
            <person name="Harunari E."/>
            <person name="Igarashi Y."/>
            <person name="Kanchanasin P."/>
            <person name="Tanasupawat S."/>
            <person name="Phongsopitanun W."/>
        </authorList>
    </citation>
    <scope>NUCLEOTIDE SEQUENCE [LARGE SCALE GENOMIC DNA]</scope>
    <source>
        <strain evidence="4 5">J2-2</strain>
    </source>
</reference>
<evidence type="ECO:0000256" key="2">
    <source>
        <dbReference type="ARBA" id="ARBA00023002"/>
    </source>
</evidence>
<dbReference type="PANTHER" id="PTHR43260:SF1">
    <property type="entry name" value="KSDD-LIKE STEROID DEHYDROGENASE RV0785"/>
    <property type="match status" value="1"/>
</dbReference>